<dbReference type="Gene3D" id="3.40.50.10540">
    <property type="entry name" value="Crotonobetainyl-coa:carnitine coa-transferase, domain 1"/>
    <property type="match status" value="1"/>
</dbReference>
<dbReference type="InterPro" id="IPR050509">
    <property type="entry name" value="CoA-transferase_III"/>
</dbReference>
<proteinExistence type="predicted"/>
<dbReference type="InterPro" id="IPR003673">
    <property type="entry name" value="CoA-Trfase_fam_III"/>
</dbReference>
<dbReference type="InterPro" id="IPR044855">
    <property type="entry name" value="CoA-Trfase_III_dom3_sf"/>
</dbReference>
<sequence>MRPGRALDDILRRMNGLLSGMRVIEGSAFIAAPSGGMTLAQLGADVIRFDQIGGGLDYGRWPLAPGGTSLYWTGLNKGKRSIAVDLRNKEAQELLAALVCAPGADAGIFLTNFPARGWMSFDRLRERRADLVYINVVGDHDGTSAVDYTVNPAVGYPAVTGAVDDPRPVNHVLPAWDLICGQAVAVGVLAADRHRTRTGAGQLISLALSDVAFAVVSALGHVAEAQLLDRERPRLGNDLYGAFGRDFATRDGRRVMPVAISDKQWLSLTEATESTEQLRLLAAQLGLDFDDEGDRFDAREEIAAIIAPWCAARTLAEVRQAFDAHGVCWGPYQTFRQMVADDPRCSTTNPLFAEIDQPGVGHVLAAGSPLSPASGRVPVAPAPVLGEHTDEVLTEILGLSSAELSGLHDRKVIAGPGPR</sequence>
<dbReference type="SUPFAM" id="SSF89796">
    <property type="entry name" value="CoA-transferase family III (CaiB/BaiF)"/>
    <property type="match status" value="1"/>
</dbReference>
<dbReference type="AlphaFoldDB" id="A0A6J7QGF3"/>
<name>A0A6J7QGF3_9ZZZZ</name>
<evidence type="ECO:0000313" key="4">
    <source>
        <dbReference type="EMBL" id="CAB5015419.1"/>
    </source>
</evidence>
<dbReference type="PANTHER" id="PTHR48228">
    <property type="entry name" value="SUCCINYL-COA--D-CITRAMALATE COA-TRANSFERASE"/>
    <property type="match status" value="1"/>
</dbReference>
<dbReference type="EMBL" id="CAFBOS010000190">
    <property type="protein sequence ID" value="CAB5015419.1"/>
    <property type="molecule type" value="Genomic_DNA"/>
</dbReference>
<reference evidence="4" key="1">
    <citation type="submission" date="2020-05" db="EMBL/GenBank/DDBJ databases">
        <authorList>
            <person name="Chiriac C."/>
            <person name="Salcher M."/>
            <person name="Ghai R."/>
            <person name="Kavagutti S V."/>
        </authorList>
    </citation>
    <scope>NUCLEOTIDE SEQUENCE</scope>
</reference>
<dbReference type="EMBL" id="CAFABA010000006">
    <property type="protein sequence ID" value="CAB4815029.1"/>
    <property type="molecule type" value="Genomic_DNA"/>
</dbReference>
<organism evidence="4">
    <name type="scientific">freshwater metagenome</name>
    <dbReference type="NCBI Taxonomy" id="449393"/>
    <lineage>
        <taxon>unclassified sequences</taxon>
        <taxon>metagenomes</taxon>
        <taxon>ecological metagenomes</taxon>
    </lineage>
</organism>
<dbReference type="InterPro" id="IPR023606">
    <property type="entry name" value="CoA-Trfase_III_dom_1_sf"/>
</dbReference>
<dbReference type="Pfam" id="PF02515">
    <property type="entry name" value="CoA_transf_3"/>
    <property type="match status" value="1"/>
</dbReference>
<dbReference type="EMBL" id="CAFBMH010000020">
    <property type="protein sequence ID" value="CAB4900162.1"/>
    <property type="molecule type" value="Genomic_DNA"/>
</dbReference>
<evidence type="ECO:0000313" key="3">
    <source>
        <dbReference type="EMBL" id="CAB4900162.1"/>
    </source>
</evidence>
<gene>
    <name evidence="1" type="ORF">UFOPK2754_01441</name>
    <name evidence="2" type="ORF">UFOPK3139_00284</name>
    <name evidence="3" type="ORF">UFOPK3543_00818</name>
    <name evidence="4" type="ORF">UFOPK3967_02465</name>
</gene>
<evidence type="ECO:0000313" key="1">
    <source>
        <dbReference type="EMBL" id="CAB4744897.1"/>
    </source>
</evidence>
<evidence type="ECO:0000313" key="2">
    <source>
        <dbReference type="EMBL" id="CAB4815029.1"/>
    </source>
</evidence>
<accession>A0A6J7QGF3</accession>
<dbReference type="GO" id="GO:0003824">
    <property type="term" value="F:catalytic activity"/>
    <property type="evidence" value="ECO:0007669"/>
    <property type="project" value="InterPro"/>
</dbReference>
<dbReference type="PANTHER" id="PTHR48228:SF5">
    <property type="entry name" value="ALPHA-METHYLACYL-COA RACEMASE"/>
    <property type="match status" value="1"/>
</dbReference>
<dbReference type="EMBL" id="CAEZYR010000047">
    <property type="protein sequence ID" value="CAB4744897.1"/>
    <property type="molecule type" value="Genomic_DNA"/>
</dbReference>
<dbReference type="Gene3D" id="3.30.1540.10">
    <property type="entry name" value="formyl-coa transferase, domain 3"/>
    <property type="match status" value="1"/>
</dbReference>
<protein>
    <submittedName>
        <fullName evidence="4">Unannotated protein</fullName>
    </submittedName>
</protein>